<protein>
    <submittedName>
        <fullName evidence="2">Xylose isomerase</fullName>
    </submittedName>
</protein>
<gene>
    <name evidence="2" type="ORF">APR42_13130</name>
</gene>
<dbReference type="Proteomes" id="UP000051643">
    <property type="component" value="Unassembled WGS sequence"/>
</dbReference>
<name>A0A0Q9ZAT3_9FLAO</name>
<accession>A0A0Q9ZAT3</accession>
<proteinExistence type="predicted"/>
<evidence type="ECO:0000313" key="3">
    <source>
        <dbReference type="Proteomes" id="UP000051643"/>
    </source>
</evidence>
<keyword evidence="3" id="KW-1185">Reference proteome</keyword>
<dbReference type="RefSeq" id="WP_057480735.1">
    <property type="nucleotide sequence ID" value="NZ_BMWR01000006.1"/>
</dbReference>
<feature type="domain" description="Xylose isomerase-like TIM barrel" evidence="1">
    <location>
        <begin position="74"/>
        <end position="325"/>
    </location>
</feature>
<dbReference type="InterPro" id="IPR050312">
    <property type="entry name" value="IolE/XylAMocC-like"/>
</dbReference>
<dbReference type="Gene3D" id="3.20.20.150">
    <property type="entry name" value="Divalent-metal-dependent TIM barrel enzymes"/>
    <property type="match status" value="1"/>
</dbReference>
<dbReference type="OrthoDB" id="1114629at2"/>
<dbReference type="InterPro" id="IPR036237">
    <property type="entry name" value="Xyl_isomerase-like_sf"/>
</dbReference>
<dbReference type="STRING" id="270918.APR42_13130"/>
<organism evidence="2 3">
    <name type="scientific">Salegentibacter mishustinae</name>
    <dbReference type="NCBI Taxonomy" id="270918"/>
    <lineage>
        <taxon>Bacteria</taxon>
        <taxon>Pseudomonadati</taxon>
        <taxon>Bacteroidota</taxon>
        <taxon>Flavobacteriia</taxon>
        <taxon>Flavobacteriales</taxon>
        <taxon>Flavobacteriaceae</taxon>
        <taxon>Salegentibacter</taxon>
    </lineage>
</organism>
<dbReference type="PANTHER" id="PTHR12110">
    <property type="entry name" value="HYDROXYPYRUVATE ISOMERASE"/>
    <property type="match status" value="1"/>
</dbReference>
<reference evidence="2" key="1">
    <citation type="submission" date="2015-10" db="EMBL/GenBank/DDBJ databases">
        <title>Draft genome sequence of Salegentibacter mishustinae KCTC 12263.</title>
        <authorList>
            <person name="Lin W."/>
            <person name="Zheng Q."/>
        </authorList>
    </citation>
    <scope>NUCLEOTIDE SEQUENCE [LARGE SCALE GENOMIC DNA]</scope>
    <source>
        <strain evidence="2">KCTC 12263</strain>
    </source>
</reference>
<evidence type="ECO:0000259" key="1">
    <source>
        <dbReference type="Pfam" id="PF01261"/>
    </source>
</evidence>
<comment type="caution">
    <text evidence="2">The sequence shown here is derived from an EMBL/GenBank/DDBJ whole genome shotgun (WGS) entry which is preliminary data.</text>
</comment>
<evidence type="ECO:0000313" key="2">
    <source>
        <dbReference type="EMBL" id="KRG30127.1"/>
    </source>
</evidence>
<dbReference type="EMBL" id="LKTP01000002">
    <property type="protein sequence ID" value="KRG30127.1"/>
    <property type="molecule type" value="Genomic_DNA"/>
</dbReference>
<dbReference type="InterPro" id="IPR013022">
    <property type="entry name" value="Xyl_isomerase-like_TIM-brl"/>
</dbReference>
<dbReference type="PROSITE" id="PS51257">
    <property type="entry name" value="PROKAR_LIPOPROTEIN"/>
    <property type="match status" value="1"/>
</dbReference>
<dbReference type="PANTHER" id="PTHR12110:SF53">
    <property type="entry name" value="BLR5974 PROTEIN"/>
    <property type="match status" value="1"/>
</dbReference>
<dbReference type="Pfam" id="PF01261">
    <property type="entry name" value="AP_endonuc_2"/>
    <property type="match status" value="1"/>
</dbReference>
<dbReference type="SUPFAM" id="SSF51658">
    <property type="entry name" value="Xylose isomerase-like"/>
    <property type="match status" value="1"/>
</dbReference>
<dbReference type="AlphaFoldDB" id="A0A0Q9ZAT3"/>
<sequence length="337" mass="37858">MKITPTRFFPFSLLLFLFLGIYSCKDQKSEKDNIETAEVETEANAEPFFKLSLAQWSLNKPIFAGDLDPMDFAERANEMGFEGIEYVSSFYAEKIKKAENPEEAMQKVLDTLKAKSEEFNVENVLIMVDGEGELASPDKAEREKAVENHKKWVDAASFLGAHSIRVNLFGSEEPEEWKTSATEGLKALSEYAAEKNVNVLVENHGYLSSNAELLVEVIKDVNMENCGTLPDFGNFCLKREGGERWEAKCIAEYPKYQGIEEMMPYAKAVSAKSYAFNEEGEETTLDYKRILKIVQDAGYTGFVGVEYEGEDLSPEEGIKATKELLIEVGSELNTNNN</sequence>
<keyword evidence="2" id="KW-0413">Isomerase</keyword>
<dbReference type="GO" id="GO:0016853">
    <property type="term" value="F:isomerase activity"/>
    <property type="evidence" value="ECO:0007669"/>
    <property type="project" value="UniProtKB-KW"/>
</dbReference>